<evidence type="ECO:0000256" key="1">
    <source>
        <dbReference type="RuleBase" id="RU362001"/>
    </source>
</evidence>
<dbReference type="SUPFAM" id="SSF140453">
    <property type="entry name" value="EsxAB dimer-like"/>
    <property type="match status" value="1"/>
</dbReference>
<dbReference type="STRING" id="1210089.GCA_001613165_03503"/>
<dbReference type="RefSeq" id="WP_068020721.1">
    <property type="nucleotide sequence ID" value="NZ_QQAZ01000003.1"/>
</dbReference>
<name>A0A370H8U3_9NOCA</name>
<accession>A0A370H8U3</accession>
<dbReference type="Proteomes" id="UP000255355">
    <property type="component" value="Unassembled WGS sequence"/>
</dbReference>
<dbReference type="Gene3D" id="1.10.287.1060">
    <property type="entry name" value="ESAT-6-like"/>
    <property type="match status" value="1"/>
</dbReference>
<protein>
    <recommendedName>
        <fullName evidence="1">ESAT-6-like protein</fullName>
    </recommendedName>
</protein>
<reference evidence="2 3" key="1">
    <citation type="submission" date="2018-07" db="EMBL/GenBank/DDBJ databases">
        <title>Genomic Encyclopedia of Type Strains, Phase IV (KMG-IV): sequencing the most valuable type-strain genomes for metagenomic binning, comparative biology and taxonomic classification.</title>
        <authorList>
            <person name="Goeker M."/>
        </authorList>
    </citation>
    <scope>NUCLEOTIDE SEQUENCE [LARGE SCALE GENOMIC DNA]</scope>
    <source>
        <strain evidence="2 3">DSM 44952</strain>
    </source>
</reference>
<dbReference type="InterPro" id="IPR036689">
    <property type="entry name" value="ESAT-6-like_sf"/>
</dbReference>
<comment type="similarity">
    <text evidence="1">Belongs to the WXG100 family.</text>
</comment>
<dbReference type="EMBL" id="QQAZ01000003">
    <property type="protein sequence ID" value="RDI52660.1"/>
    <property type="molecule type" value="Genomic_DNA"/>
</dbReference>
<sequence length="98" mass="10914">MGSQFSVDLEQLDQVVARLNGLAGFVRDHLDGLDDKVAGLSGFWESVAAQAYTEAHREWSTGAREFADGVAEMSDAARKAHERYTRAVDLNLRMWRGE</sequence>
<evidence type="ECO:0000313" key="3">
    <source>
        <dbReference type="Proteomes" id="UP000255355"/>
    </source>
</evidence>
<dbReference type="NCBIfam" id="TIGR03930">
    <property type="entry name" value="WXG100_ESAT6"/>
    <property type="match status" value="1"/>
</dbReference>
<comment type="caution">
    <text evidence="2">The sequence shown here is derived from an EMBL/GenBank/DDBJ whole genome shotgun (WGS) entry which is preliminary data.</text>
</comment>
<keyword evidence="3" id="KW-1185">Reference proteome</keyword>
<organism evidence="2 3">
    <name type="scientific">Nocardia mexicana</name>
    <dbReference type="NCBI Taxonomy" id="279262"/>
    <lineage>
        <taxon>Bacteria</taxon>
        <taxon>Bacillati</taxon>
        <taxon>Actinomycetota</taxon>
        <taxon>Actinomycetes</taxon>
        <taxon>Mycobacteriales</taxon>
        <taxon>Nocardiaceae</taxon>
        <taxon>Nocardia</taxon>
    </lineage>
</organism>
<dbReference type="OrthoDB" id="4556231at2"/>
<proteinExistence type="inferred from homology"/>
<gene>
    <name evidence="2" type="ORF">DFR68_10344</name>
</gene>
<dbReference type="AlphaFoldDB" id="A0A370H8U3"/>
<dbReference type="Pfam" id="PF06013">
    <property type="entry name" value="WXG100"/>
    <property type="match status" value="1"/>
</dbReference>
<evidence type="ECO:0000313" key="2">
    <source>
        <dbReference type="EMBL" id="RDI52660.1"/>
    </source>
</evidence>
<dbReference type="InterPro" id="IPR010310">
    <property type="entry name" value="T7SS_ESAT-6-like"/>
</dbReference>